<gene>
    <name evidence="2" type="ORF">SAMN04487987_1174</name>
</gene>
<feature type="transmembrane region" description="Helical" evidence="1">
    <location>
        <begin position="70"/>
        <end position="87"/>
    </location>
</feature>
<dbReference type="STRING" id="870482.SAMN04487987_1174"/>
<accession>A0A1I1S9Z7</accession>
<sequence length="94" mass="10956">MFDSLDTTIILIAKLVLLIGFIYALKYWYDKKKSIIPVILYWVLGLFFVLLISSTIFDWLIISAMNTEEYGALSVIFAIVFYVYVGLNKFRNKN</sequence>
<dbReference type="Proteomes" id="UP000199439">
    <property type="component" value="Unassembled WGS sequence"/>
</dbReference>
<dbReference type="EMBL" id="FOMI01000017">
    <property type="protein sequence ID" value="SFD43315.1"/>
    <property type="molecule type" value="Genomic_DNA"/>
</dbReference>
<reference evidence="3" key="1">
    <citation type="submission" date="2016-10" db="EMBL/GenBank/DDBJ databases">
        <authorList>
            <person name="Varghese N."/>
            <person name="Submissions S."/>
        </authorList>
    </citation>
    <scope>NUCLEOTIDE SEQUENCE [LARGE SCALE GENOMIC DNA]</scope>
    <source>
        <strain evidence="3">DSM 25730</strain>
    </source>
</reference>
<keyword evidence="3" id="KW-1185">Reference proteome</keyword>
<keyword evidence="1" id="KW-0472">Membrane</keyword>
<feature type="transmembrane region" description="Helical" evidence="1">
    <location>
        <begin position="38"/>
        <end position="64"/>
    </location>
</feature>
<organism evidence="2 3">
    <name type="scientific">Algibacter pectinivorans</name>
    <dbReference type="NCBI Taxonomy" id="870482"/>
    <lineage>
        <taxon>Bacteria</taxon>
        <taxon>Pseudomonadati</taxon>
        <taxon>Bacteroidota</taxon>
        <taxon>Flavobacteriia</taxon>
        <taxon>Flavobacteriales</taxon>
        <taxon>Flavobacteriaceae</taxon>
        <taxon>Algibacter</taxon>
    </lineage>
</organism>
<name>A0A1I1S9Z7_9FLAO</name>
<evidence type="ECO:0000313" key="3">
    <source>
        <dbReference type="Proteomes" id="UP000199439"/>
    </source>
</evidence>
<dbReference type="AlphaFoldDB" id="A0A1I1S9Z7"/>
<evidence type="ECO:0000256" key="1">
    <source>
        <dbReference type="SAM" id="Phobius"/>
    </source>
</evidence>
<proteinExistence type="predicted"/>
<evidence type="ECO:0000313" key="2">
    <source>
        <dbReference type="EMBL" id="SFD43315.1"/>
    </source>
</evidence>
<keyword evidence="1" id="KW-1133">Transmembrane helix</keyword>
<feature type="transmembrane region" description="Helical" evidence="1">
    <location>
        <begin position="6"/>
        <end position="26"/>
    </location>
</feature>
<keyword evidence="1" id="KW-0812">Transmembrane</keyword>
<dbReference type="RefSeq" id="WP_092853947.1">
    <property type="nucleotide sequence ID" value="NZ_FOMI01000017.1"/>
</dbReference>
<protein>
    <submittedName>
        <fullName evidence="2">Uncharacterized protein</fullName>
    </submittedName>
</protein>